<proteinExistence type="inferred from homology"/>
<gene>
    <name evidence="5" type="ORF">PVL29_022421</name>
</gene>
<dbReference type="GO" id="GO:0003723">
    <property type="term" value="F:RNA binding"/>
    <property type="evidence" value="ECO:0007669"/>
    <property type="project" value="InterPro"/>
</dbReference>
<dbReference type="Pfam" id="PF01535">
    <property type="entry name" value="PPR"/>
    <property type="match status" value="3"/>
</dbReference>
<feature type="repeat" description="PPR" evidence="3">
    <location>
        <begin position="234"/>
        <end position="264"/>
    </location>
</feature>
<dbReference type="AlphaFoldDB" id="A0AA39DAX4"/>
<dbReference type="InterPro" id="IPR032867">
    <property type="entry name" value="DYW_dom"/>
</dbReference>
<feature type="repeat" description="PPR" evidence="3">
    <location>
        <begin position="133"/>
        <end position="167"/>
    </location>
</feature>
<dbReference type="NCBIfam" id="TIGR00756">
    <property type="entry name" value="PPR"/>
    <property type="match status" value="5"/>
</dbReference>
<protein>
    <recommendedName>
        <fullName evidence="4">DYW domain-containing protein</fullName>
    </recommendedName>
</protein>
<dbReference type="FunFam" id="1.25.40.10:FF:000031">
    <property type="entry name" value="Pentatricopeptide repeat-containing protein mitochondrial"/>
    <property type="match status" value="1"/>
</dbReference>
<dbReference type="Pfam" id="PF20431">
    <property type="entry name" value="E_motif"/>
    <property type="match status" value="1"/>
</dbReference>
<dbReference type="Proteomes" id="UP001168098">
    <property type="component" value="Unassembled WGS sequence"/>
</dbReference>
<evidence type="ECO:0000256" key="2">
    <source>
        <dbReference type="ARBA" id="ARBA00022737"/>
    </source>
</evidence>
<organism evidence="5 6">
    <name type="scientific">Vitis rotundifolia</name>
    <name type="common">Muscadine grape</name>
    <dbReference type="NCBI Taxonomy" id="103349"/>
    <lineage>
        <taxon>Eukaryota</taxon>
        <taxon>Viridiplantae</taxon>
        <taxon>Streptophyta</taxon>
        <taxon>Embryophyta</taxon>
        <taxon>Tracheophyta</taxon>
        <taxon>Spermatophyta</taxon>
        <taxon>Magnoliopsida</taxon>
        <taxon>eudicotyledons</taxon>
        <taxon>Gunneridae</taxon>
        <taxon>Pentapetalae</taxon>
        <taxon>rosids</taxon>
        <taxon>Vitales</taxon>
        <taxon>Vitaceae</taxon>
        <taxon>Viteae</taxon>
        <taxon>Vitis</taxon>
    </lineage>
</organism>
<evidence type="ECO:0000313" key="5">
    <source>
        <dbReference type="EMBL" id="KAJ9677426.1"/>
    </source>
</evidence>
<dbReference type="Gene3D" id="1.25.40.10">
    <property type="entry name" value="Tetratricopeptide repeat domain"/>
    <property type="match status" value="2"/>
</dbReference>
<name>A0AA39DAX4_VITRO</name>
<dbReference type="GO" id="GO:0009451">
    <property type="term" value="P:RNA modification"/>
    <property type="evidence" value="ECO:0007669"/>
    <property type="project" value="InterPro"/>
</dbReference>
<feature type="repeat" description="PPR" evidence="3">
    <location>
        <begin position="306"/>
        <end position="336"/>
    </location>
</feature>
<dbReference type="Pfam" id="PF14432">
    <property type="entry name" value="DYW_deaminase"/>
    <property type="match status" value="1"/>
</dbReference>
<keyword evidence="6" id="KW-1185">Reference proteome</keyword>
<dbReference type="EMBL" id="JARBHA010000017">
    <property type="protein sequence ID" value="KAJ9677426.1"/>
    <property type="molecule type" value="Genomic_DNA"/>
</dbReference>
<dbReference type="Pfam" id="PF13041">
    <property type="entry name" value="PPR_2"/>
    <property type="match status" value="2"/>
</dbReference>
<dbReference type="InterPro" id="IPR046960">
    <property type="entry name" value="PPR_At4g14850-like_plant"/>
</dbReference>
<dbReference type="PROSITE" id="PS51375">
    <property type="entry name" value="PPR"/>
    <property type="match status" value="4"/>
</dbReference>
<feature type="domain" description="DYW" evidence="4">
    <location>
        <begin position="552"/>
        <end position="637"/>
    </location>
</feature>
<dbReference type="FunFam" id="1.25.40.10:FF:000073">
    <property type="entry name" value="Pentatricopeptide repeat-containing protein chloroplastic"/>
    <property type="match status" value="1"/>
</dbReference>
<comment type="caution">
    <text evidence="5">The sequence shown here is derived from an EMBL/GenBank/DDBJ whole genome shotgun (WGS) entry which is preliminary data.</text>
</comment>
<dbReference type="FunFam" id="1.25.40.10:FF:000454">
    <property type="entry name" value="Pentatricopeptide repeat-containing protein At3g47530"/>
    <property type="match status" value="1"/>
</dbReference>
<comment type="similarity">
    <text evidence="1">Belongs to the PPR family. PCMP-H subfamily.</text>
</comment>
<evidence type="ECO:0000256" key="3">
    <source>
        <dbReference type="PROSITE-ProRule" id="PRU00708"/>
    </source>
</evidence>
<feature type="repeat" description="PPR" evidence="3">
    <location>
        <begin position="337"/>
        <end position="371"/>
    </location>
</feature>
<dbReference type="GO" id="GO:0008270">
    <property type="term" value="F:zinc ion binding"/>
    <property type="evidence" value="ECO:0007669"/>
    <property type="project" value="InterPro"/>
</dbReference>
<dbReference type="InterPro" id="IPR046848">
    <property type="entry name" value="E_motif"/>
</dbReference>
<dbReference type="InterPro" id="IPR002885">
    <property type="entry name" value="PPR_rpt"/>
</dbReference>
<dbReference type="PANTHER" id="PTHR47926">
    <property type="entry name" value="PENTATRICOPEPTIDE REPEAT-CONTAINING PROTEIN"/>
    <property type="match status" value="1"/>
</dbReference>
<evidence type="ECO:0000259" key="4">
    <source>
        <dbReference type="Pfam" id="PF14432"/>
    </source>
</evidence>
<dbReference type="PANTHER" id="PTHR47926:SF469">
    <property type="entry name" value="DYW DOMAIN-CONTAINING PROTEIN"/>
    <property type="match status" value="1"/>
</dbReference>
<keyword evidence="2" id="KW-0677">Repeat</keyword>
<sequence length="662" mass="74663">MTTISRIFCSGRSSLSDSTPGRYLSTSAFSTASLPLLDSEESPSTTFSENHRLLQHQTHPLPKPRDESENQLVSLIKSCSKKTHLLQIHAHIIRTSLIQNHFISLQFLSRAALSPSRDMGYSSQIFSQIMKPSGSQYNVMIRAYSMSHSPEQGFYLYREMRRRGVPPNPLSSSFVMKSCIRISSLMGGLQIHARILRDGHQSDNLLLTTLMDLYSCCDKFEEACKVFDEIPQWDTVSWNVLISCCIHNRRTRDALRMFDIMQSTADGFEPDDVTCLLLLQACANLGALEFGERVHNYIEEHGYDGALNLCNSLITMYSRCGRLEKAYSVFKRMDERNVVSWSAMISGFAMHGYGREAIEAFEQMQQLGVSPDDQTLTGVLSACSHCGLVDEGLMFFDRMSKVFGIEPNIHHYGCMVDLLGRAGLLDQAYQLIMSMVIKPDSTIWRTLLGACRIHRHVTLGERVIGHLIELKAQEAGDYVLLLNIYSSVGNWDKLTDLRKFMKEKGIQTSPGCSTIELKGKVHEFVVDDILHPRTDEIYEMLDEIGKQLKIGGYVAELSSELHNLGAEEKGNRLSYHSEKLAIAFGVLATPPGTTIRVAKNLRICVDCHNFAKVLSGVYNREVVIRDRTRFHHFREGSALAMATGRDMTSREDMLRRKTQPTI</sequence>
<accession>A0AA39DAX4</accession>
<evidence type="ECO:0000256" key="1">
    <source>
        <dbReference type="ARBA" id="ARBA00006643"/>
    </source>
</evidence>
<dbReference type="InterPro" id="IPR011990">
    <property type="entry name" value="TPR-like_helical_dom_sf"/>
</dbReference>
<reference evidence="5 6" key="1">
    <citation type="journal article" date="2023" name="BMC Biotechnol.">
        <title>Vitis rotundifolia cv Carlos genome sequencing.</title>
        <authorList>
            <person name="Huff M."/>
            <person name="Hulse-Kemp A."/>
            <person name="Scheffler B."/>
            <person name="Youngblood R."/>
            <person name="Simpson S."/>
            <person name="Babiker E."/>
            <person name="Staton M."/>
        </authorList>
    </citation>
    <scope>NUCLEOTIDE SEQUENCE [LARGE SCALE GENOMIC DNA]</scope>
    <source>
        <tissue evidence="5">Leaf</tissue>
    </source>
</reference>
<evidence type="ECO:0000313" key="6">
    <source>
        <dbReference type="Proteomes" id="UP001168098"/>
    </source>
</evidence>